<evidence type="ECO:0000313" key="2">
    <source>
        <dbReference type="Proteomes" id="UP000827976"/>
    </source>
</evidence>
<gene>
    <name evidence="1" type="ORF">IHE45_06G057300</name>
</gene>
<reference evidence="2" key="1">
    <citation type="journal article" date="2022" name="Nat. Commun.">
        <title>Chromosome evolution and the genetic basis of agronomically important traits in greater yam.</title>
        <authorList>
            <person name="Bredeson J.V."/>
            <person name="Lyons J.B."/>
            <person name="Oniyinde I.O."/>
            <person name="Okereke N.R."/>
            <person name="Kolade O."/>
            <person name="Nnabue I."/>
            <person name="Nwadili C.O."/>
            <person name="Hribova E."/>
            <person name="Parker M."/>
            <person name="Nwogha J."/>
            <person name="Shu S."/>
            <person name="Carlson J."/>
            <person name="Kariba R."/>
            <person name="Muthemba S."/>
            <person name="Knop K."/>
            <person name="Barton G.J."/>
            <person name="Sherwood A.V."/>
            <person name="Lopez-Montes A."/>
            <person name="Asiedu R."/>
            <person name="Jamnadass R."/>
            <person name="Muchugi A."/>
            <person name="Goodstein D."/>
            <person name="Egesi C.N."/>
            <person name="Featherston J."/>
            <person name="Asfaw A."/>
            <person name="Simpson G.G."/>
            <person name="Dolezel J."/>
            <person name="Hendre P.S."/>
            <person name="Van Deynze A."/>
            <person name="Kumar P.L."/>
            <person name="Obidiegwu J.E."/>
            <person name="Bhattacharjee R."/>
            <person name="Rokhsar D.S."/>
        </authorList>
    </citation>
    <scope>NUCLEOTIDE SEQUENCE [LARGE SCALE GENOMIC DNA]</scope>
    <source>
        <strain evidence="2">cv. TDa95/00328</strain>
    </source>
</reference>
<proteinExistence type="predicted"/>
<protein>
    <submittedName>
        <fullName evidence="1">Developmental regulator ULTRAPETALA protein</fullName>
    </submittedName>
</protein>
<comment type="caution">
    <text evidence="1">The sequence shown here is derived from an EMBL/GenBank/DDBJ whole genome shotgun (WGS) entry which is preliminary data.</text>
</comment>
<sequence>MMDDIEKDGPTMFLDEELKDIRDLNIEANFVEVTCGCTSRRLGDTIGKLRIYKSGHLEISCDCTPGCNEDNLNPTTFEKHSERENLGRWKNNIWVMIDGNKVPLVKTSLLKYYDLASNSSDNSSKRHKKEPFHRDEFVQCAQCKKERRFRIQILEECRAYHDARENENWACSDWQFSKMTCYDREERACRKALKGCPHKASCEGCLTCFCFGCKLCRFQDCSCQICTEFQRNADV</sequence>
<name>A0ACB7VX44_DIOAL</name>
<dbReference type="EMBL" id="CM037016">
    <property type="protein sequence ID" value="KAH7679419.1"/>
    <property type="molecule type" value="Genomic_DNA"/>
</dbReference>
<dbReference type="Proteomes" id="UP000827976">
    <property type="component" value="Chromosome 6"/>
</dbReference>
<organism evidence="1 2">
    <name type="scientific">Dioscorea alata</name>
    <name type="common">Purple yam</name>
    <dbReference type="NCBI Taxonomy" id="55571"/>
    <lineage>
        <taxon>Eukaryota</taxon>
        <taxon>Viridiplantae</taxon>
        <taxon>Streptophyta</taxon>
        <taxon>Embryophyta</taxon>
        <taxon>Tracheophyta</taxon>
        <taxon>Spermatophyta</taxon>
        <taxon>Magnoliopsida</taxon>
        <taxon>Liliopsida</taxon>
        <taxon>Dioscoreales</taxon>
        <taxon>Dioscoreaceae</taxon>
        <taxon>Dioscorea</taxon>
    </lineage>
</organism>
<accession>A0ACB7VX44</accession>
<keyword evidence="2" id="KW-1185">Reference proteome</keyword>
<evidence type="ECO:0000313" key="1">
    <source>
        <dbReference type="EMBL" id="KAH7679419.1"/>
    </source>
</evidence>